<dbReference type="PROSITE" id="PS50893">
    <property type="entry name" value="ABC_TRANSPORTER_2"/>
    <property type="match status" value="1"/>
</dbReference>
<reference evidence="11 12" key="1">
    <citation type="submission" date="2020-09" db="EMBL/GenBank/DDBJ databases">
        <title>Sphingomonas sp., a new species isolated from pork steak.</title>
        <authorList>
            <person name="Heidler von Heilborn D."/>
        </authorList>
    </citation>
    <scope>NUCLEOTIDE SEQUENCE [LARGE SCALE GENOMIC DNA]</scope>
    <source>
        <strain evidence="12">S8-3T</strain>
    </source>
</reference>
<evidence type="ECO:0000256" key="2">
    <source>
        <dbReference type="ARBA" id="ARBA00022692"/>
    </source>
</evidence>
<evidence type="ECO:0000256" key="6">
    <source>
        <dbReference type="ARBA" id="ARBA00023136"/>
    </source>
</evidence>
<dbReference type="GO" id="GO:0034040">
    <property type="term" value="F:ATPase-coupled lipid transmembrane transporter activity"/>
    <property type="evidence" value="ECO:0007669"/>
    <property type="project" value="TreeGrafter"/>
</dbReference>
<evidence type="ECO:0000256" key="1">
    <source>
        <dbReference type="ARBA" id="ARBA00004651"/>
    </source>
</evidence>
<proteinExistence type="predicted"/>
<name>A0A7H0LEU2_9SPHN</name>
<dbReference type="InterPro" id="IPR027417">
    <property type="entry name" value="P-loop_NTPase"/>
</dbReference>
<dbReference type="GO" id="GO:0016887">
    <property type="term" value="F:ATP hydrolysis activity"/>
    <property type="evidence" value="ECO:0007669"/>
    <property type="project" value="InterPro"/>
</dbReference>
<dbReference type="CDD" id="cd18567">
    <property type="entry name" value="ABC_6TM_CvaB_RaxB_like"/>
    <property type="match status" value="1"/>
</dbReference>
<evidence type="ECO:0000313" key="12">
    <source>
        <dbReference type="Proteomes" id="UP000516148"/>
    </source>
</evidence>
<comment type="subcellular location">
    <subcellularLocation>
        <location evidence="1">Cell membrane</location>
        <topology evidence="1">Multi-pass membrane protein</topology>
    </subcellularLocation>
</comment>
<dbReference type="GO" id="GO:0006508">
    <property type="term" value="P:proteolysis"/>
    <property type="evidence" value="ECO:0007669"/>
    <property type="project" value="InterPro"/>
</dbReference>
<organism evidence="11 12">
    <name type="scientific">Sphingomonas alpina</name>
    <dbReference type="NCBI Taxonomy" id="653931"/>
    <lineage>
        <taxon>Bacteria</taxon>
        <taxon>Pseudomonadati</taxon>
        <taxon>Pseudomonadota</taxon>
        <taxon>Alphaproteobacteria</taxon>
        <taxon>Sphingomonadales</taxon>
        <taxon>Sphingomonadaceae</taxon>
        <taxon>Sphingomonas</taxon>
    </lineage>
</organism>
<feature type="transmembrane region" description="Helical" evidence="7">
    <location>
        <begin position="306"/>
        <end position="325"/>
    </location>
</feature>
<dbReference type="Pfam" id="PF00005">
    <property type="entry name" value="ABC_tran"/>
    <property type="match status" value="1"/>
</dbReference>
<evidence type="ECO:0000259" key="8">
    <source>
        <dbReference type="PROSITE" id="PS50893"/>
    </source>
</evidence>
<dbReference type="PROSITE" id="PS50990">
    <property type="entry name" value="PEPTIDASE_C39"/>
    <property type="match status" value="1"/>
</dbReference>
<accession>A0A7H0LEU2</accession>
<dbReference type="EMBL" id="CP061038">
    <property type="protein sequence ID" value="QNQ08195.1"/>
    <property type="molecule type" value="Genomic_DNA"/>
</dbReference>
<evidence type="ECO:0000256" key="3">
    <source>
        <dbReference type="ARBA" id="ARBA00022741"/>
    </source>
</evidence>
<dbReference type="InterPro" id="IPR005074">
    <property type="entry name" value="Peptidase_C39"/>
</dbReference>
<keyword evidence="6 7" id="KW-0472">Membrane</keyword>
<dbReference type="KEGG" id="spap:H3Z74_15655"/>
<dbReference type="InterPro" id="IPR011527">
    <property type="entry name" value="ABC1_TM_dom"/>
</dbReference>
<keyword evidence="5 7" id="KW-1133">Transmembrane helix</keyword>
<feature type="transmembrane region" description="Helical" evidence="7">
    <location>
        <begin position="402"/>
        <end position="429"/>
    </location>
</feature>
<dbReference type="Gene3D" id="1.20.1560.10">
    <property type="entry name" value="ABC transporter type 1, transmembrane domain"/>
    <property type="match status" value="1"/>
</dbReference>
<dbReference type="Pfam" id="PF03412">
    <property type="entry name" value="Peptidase_C39"/>
    <property type="match status" value="1"/>
</dbReference>
<feature type="domain" description="ABC transmembrane type-1" evidence="9">
    <location>
        <begin position="170"/>
        <end position="449"/>
    </location>
</feature>
<dbReference type="RefSeq" id="WP_187760524.1">
    <property type="nucleotide sequence ID" value="NZ_CP061038.1"/>
</dbReference>
<dbReference type="InterPro" id="IPR036640">
    <property type="entry name" value="ABC1_TM_sf"/>
</dbReference>
<keyword evidence="12" id="KW-1185">Reference proteome</keyword>
<evidence type="ECO:0000256" key="5">
    <source>
        <dbReference type="ARBA" id="ARBA00022989"/>
    </source>
</evidence>
<dbReference type="Gene3D" id="3.40.50.300">
    <property type="entry name" value="P-loop containing nucleotide triphosphate hydrolases"/>
    <property type="match status" value="1"/>
</dbReference>
<keyword evidence="3" id="KW-0547">Nucleotide-binding</keyword>
<feature type="domain" description="Peptidase C39" evidence="10">
    <location>
        <begin position="17"/>
        <end position="136"/>
    </location>
</feature>
<dbReference type="PROSITE" id="PS50929">
    <property type="entry name" value="ABC_TM1F"/>
    <property type="match status" value="1"/>
</dbReference>
<dbReference type="SUPFAM" id="SSF52540">
    <property type="entry name" value="P-loop containing nucleoside triphosphate hydrolases"/>
    <property type="match status" value="1"/>
</dbReference>
<dbReference type="GO" id="GO:0005524">
    <property type="term" value="F:ATP binding"/>
    <property type="evidence" value="ECO:0007669"/>
    <property type="project" value="UniProtKB-KW"/>
</dbReference>
<dbReference type="PROSITE" id="PS00211">
    <property type="entry name" value="ABC_TRANSPORTER_1"/>
    <property type="match status" value="1"/>
</dbReference>
<gene>
    <name evidence="11" type="ORF">H3Z74_15655</name>
</gene>
<feature type="transmembrane region" description="Helical" evidence="7">
    <location>
        <begin position="277"/>
        <end position="300"/>
    </location>
</feature>
<dbReference type="PANTHER" id="PTHR24221">
    <property type="entry name" value="ATP-BINDING CASSETTE SUB-FAMILY B"/>
    <property type="match status" value="1"/>
</dbReference>
<protein>
    <submittedName>
        <fullName evidence="11">Peptidase domain-containing ABC transporter</fullName>
    </submittedName>
</protein>
<sequence length="708" mass="77736">MSGTEWPWSRRIRPILQSEVNECGLACLAMAAANAGHRVDLAGLRRRYPISSQGMTLAELMRIAGALELSPRAVRLEIEELGELQLPAILHWDLTHFVLLERVSGSKITILDPAVGRRTISLQETSRHLTGVALELTPSPDFTPIVARSALRISDLWTRITRLRGTMVQVVGLSLLLQVTVLALPFAQQIIVDEAIGQGDNSLVLLIAIGFGFVYLLNVLLQALRSWVVLTLGESISFQLAGNLVRHLIHLPVSFFERRHVGDLLSRIQSIKPIQELLTQGVVNVAIDALLALTTLIVMMLISPTLALVVLITSALYALTSLVLFPQWRARSEEEIVARAKQETHLLETMRSVRAIKLHGMETMREAGWRNLYADVVSSSYRADRTAIQLTLAENLLFNLQLLLVLAFAASMVIAGTMTIGLMFAFLSYRTSFATSASQLVHRVQDWRMIGLHLDRLADIVSEKQEQIGLAPPRANELRPPAIRVERLSFAYSPTDPPILQDVSFDVPAGSYLAIIGRSGSGKTTLLRLLLGLLTPTSGQILIDGVPLGPATIAAWRSRVGAVLQDDAMLQGTIADNIAFFDPHADMEDIISCASFARIHDEIMQMPMQYHSFIGDMGGALSAGQRQRLLLARAMYRSPDAVFLDEGTANLDEANETALAESFARLRRTRIVIAHRPALIEHAVQVIELDQGGVTILDTGAPRLQGVA</sequence>
<dbReference type="AlphaFoldDB" id="A0A7H0LEU2"/>
<dbReference type="PANTHER" id="PTHR24221:SF606">
    <property type="entry name" value="COLICIN V SECRETION-PROCESSING ATP-BINDING PROTEIN"/>
    <property type="match status" value="1"/>
</dbReference>
<dbReference type="InterPro" id="IPR039421">
    <property type="entry name" value="Type_1_exporter"/>
</dbReference>
<evidence type="ECO:0000256" key="7">
    <source>
        <dbReference type="SAM" id="Phobius"/>
    </source>
</evidence>
<dbReference type="SUPFAM" id="SSF90123">
    <property type="entry name" value="ABC transporter transmembrane region"/>
    <property type="match status" value="1"/>
</dbReference>
<evidence type="ECO:0000313" key="11">
    <source>
        <dbReference type="EMBL" id="QNQ08195.1"/>
    </source>
</evidence>
<dbReference type="InterPro" id="IPR017871">
    <property type="entry name" value="ABC_transporter-like_CS"/>
</dbReference>
<dbReference type="GO" id="GO:0008233">
    <property type="term" value="F:peptidase activity"/>
    <property type="evidence" value="ECO:0007669"/>
    <property type="project" value="InterPro"/>
</dbReference>
<dbReference type="Proteomes" id="UP000516148">
    <property type="component" value="Chromosome"/>
</dbReference>
<keyword evidence="4" id="KW-0067">ATP-binding</keyword>
<evidence type="ECO:0000256" key="4">
    <source>
        <dbReference type="ARBA" id="ARBA00022840"/>
    </source>
</evidence>
<dbReference type="Gene3D" id="3.90.70.10">
    <property type="entry name" value="Cysteine proteinases"/>
    <property type="match status" value="1"/>
</dbReference>
<dbReference type="SMART" id="SM00382">
    <property type="entry name" value="AAA"/>
    <property type="match status" value="1"/>
</dbReference>
<feature type="transmembrane region" description="Helical" evidence="7">
    <location>
        <begin position="203"/>
        <end position="221"/>
    </location>
</feature>
<dbReference type="GO" id="GO:0140359">
    <property type="term" value="F:ABC-type transporter activity"/>
    <property type="evidence" value="ECO:0007669"/>
    <property type="project" value="InterPro"/>
</dbReference>
<dbReference type="InterPro" id="IPR003593">
    <property type="entry name" value="AAA+_ATPase"/>
</dbReference>
<feature type="domain" description="ABC transporter" evidence="8">
    <location>
        <begin position="483"/>
        <end position="708"/>
    </location>
</feature>
<evidence type="ECO:0000259" key="10">
    <source>
        <dbReference type="PROSITE" id="PS50990"/>
    </source>
</evidence>
<keyword evidence="2 7" id="KW-0812">Transmembrane</keyword>
<feature type="transmembrane region" description="Helical" evidence="7">
    <location>
        <begin position="170"/>
        <end position="191"/>
    </location>
</feature>
<evidence type="ECO:0000259" key="9">
    <source>
        <dbReference type="PROSITE" id="PS50929"/>
    </source>
</evidence>
<dbReference type="InterPro" id="IPR003439">
    <property type="entry name" value="ABC_transporter-like_ATP-bd"/>
</dbReference>
<dbReference type="GO" id="GO:0005886">
    <property type="term" value="C:plasma membrane"/>
    <property type="evidence" value="ECO:0007669"/>
    <property type="project" value="UniProtKB-SubCell"/>
</dbReference>
<dbReference type="Pfam" id="PF00664">
    <property type="entry name" value="ABC_membrane"/>
    <property type="match status" value="1"/>
</dbReference>